<evidence type="ECO:0000256" key="5">
    <source>
        <dbReference type="ARBA" id="ARBA00012213"/>
    </source>
</evidence>
<protein>
    <recommendedName>
        <fullName evidence="7">Putative 4-hydroxy-4-methyl-2-oxoglutarate aldolase</fullName>
        <ecNumber evidence="6">4.1.1.112</ecNumber>
        <ecNumber evidence="5">4.1.3.17</ecNumber>
    </recommendedName>
    <alternativeName>
        <fullName evidence="11">Oxaloacetate decarboxylase</fullName>
    </alternativeName>
    <alternativeName>
        <fullName evidence="9">Regulator of ribonuclease activity homolog</fullName>
    </alternativeName>
    <alternativeName>
        <fullName evidence="10">RraA-like protein</fullName>
    </alternativeName>
</protein>
<comment type="caution">
    <text evidence="13">The sequence shown here is derived from an EMBL/GenBank/DDBJ whole genome shotgun (WGS) entry which is preliminary data.</text>
</comment>
<dbReference type="PANTHER" id="PTHR33254:SF4">
    <property type="entry name" value="4-HYDROXY-4-METHYL-2-OXOGLUTARATE ALDOLASE 3-RELATED"/>
    <property type="match status" value="1"/>
</dbReference>
<dbReference type="Proteomes" id="UP001500752">
    <property type="component" value="Unassembled WGS sequence"/>
</dbReference>
<comment type="cofactor">
    <cofactor evidence="2">
        <name>a divalent metal cation</name>
        <dbReference type="ChEBI" id="CHEBI:60240"/>
    </cofactor>
</comment>
<evidence type="ECO:0000256" key="12">
    <source>
        <dbReference type="ARBA" id="ARBA00047973"/>
    </source>
</evidence>
<evidence type="ECO:0000256" key="2">
    <source>
        <dbReference type="ARBA" id="ARBA00001968"/>
    </source>
</evidence>
<dbReference type="EC" id="4.1.3.17" evidence="5"/>
<dbReference type="Gene3D" id="3.50.30.40">
    <property type="entry name" value="Ribonuclease E inhibitor RraA/RraA-like"/>
    <property type="match status" value="1"/>
</dbReference>
<evidence type="ECO:0000256" key="8">
    <source>
        <dbReference type="ARBA" id="ARBA00025046"/>
    </source>
</evidence>
<evidence type="ECO:0000256" key="1">
    <source>
        <dbReference type="ARBA" id="ARBA00001342"/>
    </source>
</evidence>
<dbReference type="PANTHER" id="PTHR33254">
    <property type="entry name" value="4-HYDROXY-4-METHYL-2-OXOGLUTARATE ALDOLASE 3-RELATED"/>
    <property type="match status" value="1"/>
</dbReference>
<comment type="subunit">
    <text evidence="4">Homotrimer.</text>
</comment>
<sequence length="222" mass="22698">MFLLGPVPDLLPDALVSRAGGIASSTIGHMRDHGFAHGLAALTGANRAVGTAFTVRLPDLDSTMLHYAVDRIEPGHVLVIDAGGRTDRACAGAMVAFAALHRGAAAIVVDGMATDLPDLVEFGIPVFARGISPRTTRVLGVEGAMNVPVSVAGAAVEPGMLVIADQDGVAFLSAADFEAVADRAEKAQQIEPGVKEAVLAGKLLSELSGAADLVHQKAVHLS</sequence>
<proteinExistence type="inferred from homology"/>
<comment type="function">
    <text evidence="8">Catalyzes the aldol cleavage of 4-hydroxy-4-methyl-2-oxoglutarate (HMG) into 2 molecules of pyruvate. Also contains a secondary oxaloacetate (OAA) decarboxylase activity due to the common pyruvate enolate transition state formed following C-C bond cleavage in the retro-aldol and decarboxylation reactions.</text>
</comment>
<evidence type="ECO:0000256" key="4">
    <source>
        <dbReference type="ARBA" id="ARBA00011233"/>
    </source>
</evidence>
<dbReference type="RefSeq" id="WP_345147817.1">
    <property type="nucleotide sequence ID" value="NZ_BAABEO010000002.1"/>
</dbReference>
<organism evidence="13 14">
    <name type="scientific">Arthrobacter ginkgonis</name>
    <dbReference type="NCBI Taxonomy" id="1630594"/>
    <lineage>
        <taxon>Bacteria</taxon>
        <taxon>Bacillati</taxon>
        <taxon>Actinomycetota</taxon>
        <taxon>Actinomycetes</taxon>
        <taxon>Micrococcales</taxon>
        <taxon>Micrococcaceae</taxon>
        <taxon>Arthrobacter</taxon>
    </lineage>
</organism>
<dbReference type="SUPFAM" id="SSF89562">
    <property type="entry name" value="RraA-like"/>
    <property type="match status" value="1"/>
</dbReference>
<comment type="catalytic activity">
    <reaction evidence="1">
        <text>4-hydroxy-4-methyl-2-oxoglutarate = 2 pyruvate</text>
        <dbReference type="Rhea" id="RHEA:22748"/>
        <dbReference type="ChEBI" id="CHEBI:15361"/>
        <dbReference type="ChEBI" id="CHEBI:58276"/>
        <dbReference type="EC" id="4.1.3.17"/>
    </reaction>
</comment>
<keyword evidence="14" id="KW-1185">Reference proteome</keyword>
<evidence type="ECO:0000256" key="10">
    <source>
        <dbReference type="ARBA" id="ARBA00030169"/>
    </source>
</evidence>
<accession>A0ABP7BSG7</accession>
<dbReference type="EMBL" id="BAABEO010000002">
    <property type="protein sequence ID" value="GAA3666899.1"/>
    <property type="molecule type" value="Genomic_DNA"/>
</dbReference>
<gene>
    <name evidence="13" type="ORF">GCM10023081_02160</name>
</gene>
<reference evidence="14" key="1">
    <citation type="journal article" date="2019" name="Int. J. Syst. Evol. Microbiol.">
        <title>The Global Catalogue of Microorganisms (GCM) 10K type strain sequencing project: providing services to taxonomists for standard genome sequencing and annotation.</title>
        <authorList>
            <consortium name="The Broad Institute Genomics Platform"/>
            <consortium name="The Broad Institute Genome Sequencing Center for Infectious Disease"/>
            <person name="Wu L."/>
            <person name="Ma J."/>
        </authorList>
    </citation>
    <scope>NUCLEOTIDE SEQUENCE [LARGE SCALE GENOMIC DNA]</scope>
    <source>
        <strain evidence="14">JCM 30742</strain>
    </source>
</reference>
<evidence type="ECO:0000256" key="3">
    <source>
        <dbReference type="ARBA" id="ARBA00008621"/>
    </source>
</evidence>
<comment type="catalytic activity">
    <reaction evidence="12">
        <text>oxaloacetate + H(+) = pyruvate + CO2</text>
        <dbReference type="Rhea" id="RHEA:15641"/>
        <dbReference type="ChEBI" id="CHEBI:15361"/>
        <dbReference type="ChEBI" id="CHEBI:15378"/>
        <dbReference type="ChEBI" id="CHEBI:16452"/>
        <dbReference type="ChEBI" id="CHEBI:16526"/>
        <dbReference type="EC" id="4.1.1.112"/>
    </reaction>
</comment>
<evidence type="ECO:0000313" key="13">
    <source>
        <dbReference type="EMBL" id="GAA3666899.1"/>
    </source>
</evidence>
<dbReference type="Pfam" id="PF03737">
    <property type="entry name" value="RraA-like"/>
    <property type="match status" value="1"/>
</dbReference>
<comment type="similarity">
    <text evidence="3">Belongs to the class II aldolase/RraA-like family.</text>
</comment>
<dbReference type="InterPro" id="IPR036704">
    <property type="entry name" value="RraA/RraA-like_sf"/>
</dbReference>
<dbReference type="InterPro" id="IPR005493">
    <property type="entry name" value="RraA/RraA-like"/>
</dbReference>
<dbReference type="EC" id="4.1.1.112" evidence="6"/>
<evidence type="ECO:0000256" key="6">
    <source>
        <dbReference type="ARBA" id="ARBA00012947"/>
    </source>
</evidence>
<evidence type="ECO:0000256" key="11">
    <source>
        <dbReference type="ARBA" id="ARBA00032305"/>
    </source>
</evidence>
<evidence type="ECO:0000256" key="9">
    <source>
        <dbReference type="ARBA" id="ARBA00029596"/>
    </source>
</evidence>
<dbReference type="CDD" id="cd16841">
    <property type="entry name" value="RraA_family"/>
    <property type="match status" value="1"/>
</dbReference>
<evidence type="ECO:0000313" key="14">
    <source>
        <dbReference type="Proteomes" id="UP001500752"/>
    </source>
</evidence>
<name>A0ABP7BSG7_9MICC</name>
<evidence type="ECO:0000256" key="7">
    <source>
        <dbReference type="ARBA" id="ARBA00016549"/>
    </source>
</evidence>